<dbReference type="AlphaFoldDB" id="A0A1G2CJH6"/>
<accession>A0A1G2CJH6</accession>
<organism evidence="2 3">
    <name type="scientific">Candidatus Liptonbacteria bacterium RIFCSPLOWO2_01_FULL_53_13</name>
    <dbReference type="NCBI Taxonomy" id="1798651"/>
    <lineage>
        <taxon>Bacteria</taxon>
        <taxon>Candidatus Liptoniibacteriota</taxon>
    </lineage>
</organism>
<feature type="region of interest" description="Disordered" evidence="1">
    <location>
        <begin position="508"/>
        <end position="527"/>
    </location>
</feature>
<proteinExistence type="predicted"/>
<evidence type="ECO:0000256" key="1">
    <source>
        <dbReference type="SAM" id="MobiDB-lite"/>
    </source>
</evidence>
<feature type="compositionally biased region" description="Basic and acidic residues" evidence="1">
    <location>
        <begin position="516"/>
        <end position="527"/>
    </location>
</feature>
<evidence type="ECO:0000313" key="2">
    <source>
        <dbReference type="EMBL" id="OGZ01509.1"/>
    </source>
</evidence>
<comment type="caution">
    <text evidence="2">The sequence shown here is derived from an EMBL/GenBank/DDBJ whole genome shotgun (WGS) entry which is preliminary data.</text>
</comment>
<sequence length="527" mass="56441">MPFPVSVSFSNYSDKILTDVRLSVTLPDGLSYAGEAQDQRVREASIGDVGPGSIQKQDFSILAVKDPQTLKRIEAKVNYKVASDSRVGFEVRAEADVPIGQPAVSLSFSLPEKVLSGENFSVTLNYENVSGKDYPNLRIRIDSPPMFQLKRAEPEAPEGTTNQWDFGTVKAGEKGTIVLSGVAAGPEQSILNFSASLLANILGEKYALSTQTASVAIAASSLSLSVTVNGEKEYVAELGKDLLYVFRYRNNSNATLENITVRAALTGELYDFASVQTSASLNSLTNTFTWNAANTPSLAKLEPGDEGSVSLPIKTKSKFPIARLGDKNFVLKVSAQAESPTVPSGVAADKTIALADIENKVKGAIEVVSKVLFRDASSGVLNKGPYPPKVNQPTQYSVHWQVTNYGTNVSGAVVRAFINSGARFTGITKSTVDAMPSYNSASGEVVWQVGNIAATKGVVTPPVEAIFQIEYTPSVNQAGQSVQLLGDTRIEAHDDFTDELLTNTARAVSTDLPDDPTIREGDRRVMQ</sequence>
<evidence type="ECO:0000313" key="3">
    <source>
        <dbReference type="Proteomes" id="UP000178348"/>
    </source>
</evidence>
<gene>
    <name evidence="2" type="ORF">A2946_03490</name>
</gene>
<protein>
    <recommendedName>
        <fullName evidence="4">DUF11 domain-containing protein</fullName>
    </recommendedName>
</protein>
<dbReference type="EMBL" id="MHLB01000036">
    <property type="protein sequence ID" value="OGZ01509.1"/>
    <property type="molecule type" value="Genomic_DNA"/>
</dbReference>
<dbReference type="Proteomes" id="UP000178348">
    <property type="component" value="Unassembled WGS sequence"/>
</dbReference>
<evidence type="ECO:0008006" key="4">
    <source>
        <dbReference type="Google" id="ProtNLM"/>
    </source>
</evidence>
<reference evidence="2 3" key="1">
    <citation type="journal article" date="2016" name="Nat. Commun.">
        <title>Thousands of microbial genomes shed light on interconnected biogeochemical processes in an aquifer system.</title>
        <authorList>
            <person name="Anantharaman K."/>
            <person name="Brown C.T."/>
            <person name="Hug L.A."/>
            <person name="Sharon I."/>
            <person name="Castelle C.J."/>
            <person name="Probst A.J."/>
            <person name="Thomas B.C."/>
            <person name="Singh A."/>
            <person name="Wilkins M.J."/>
            <person name="Karaoz U."/>
            <person name="Brodie E.L."/>
            <person name="Williams K.H."/>
            <person name="Hubbard S.S."/>
            <person name="Banfield J.F."/>
        </authorList>
    </citation>
    <scope>NUCLEOTIDE SEQUENCE [LARGE SCALE GENOMIC DNA]</scope>
</reference>
<name>A0A1G2CJH6_9BACT</name>